<dbReference type="Pfam" id="PF00561">
    <property type="entry name" value="Abhydrolase_1"/>
    <property type="match status" value="1"/>
</dbReference>
<dbReference type="Gene3D" id="3.40.50.1820">
    <property type="entry name" value="alpha/beta hydrolase"/>
    <property type="match status" value="1"/>
</dbReference>
<dbReference type="PANTHER" id="PTHR43798">
    <property type="entry name" value="MONOACYLGLYCEROL LIPASE"/>
    <property type="match status" value="1"/>
</dbReference>
<evidence type="ECO:0000259" key="1">
    <source>
        <dbReference type="Pfam" id="PF00561"/>
    </source>
</evidence>
<dbReference type="SUPFAM" id="SSF53474">
    <property type="entry name" value="alpha/beta-Hydrolases"/>
    <property type="match status" value="1"/>
</dbReference>
<dbReference type="InterPro" id="IPR029058">
    <property type="entry name" value="AB_hydrolase_fold"/>
</dbReference>
<dbReference type="PRINTS" id="PR00412">
    <property type="entry name" value="EPOXHYDRLASE"/>
</dbReference>
<dbReference type="InterPro" id="IPR000073">
    <property type="entry name" value="AB_hydrolase_1"/>
</dbReference>
<dbReference type="InterPro" id="IPR050266">
    <property type="entry name" value="AB_hydrolase_sf"/>
</dbReference>
<accession>A0ABS9I848</accession>
<dbReference type="InterPro" id="IPR000639">
    <property type="entry name" value="Epox_hydrolase-like"/>
</dbReference>
<sequence>MSISDQPMATPYTEHWIAREGGRLYARHYPGTGPAFVLMHGFPDNLHIYDGLVPYLTQAGRRVVTFDFLGFGASDKQDTAVYGFKQQLGDLQAVVEGLQLGKIVPVAHDAAGPAAINFALEHPDNVHGVCLLNTLYGATPAARLPELIELFAQPGLAALAAEIIQSPEQMGFLLNFQFGKFQASLRERHQAHSAAVLGPIVINSFTQQPSSARAFVQLAADLFAEIGRNTARLADLKQLDVPVNILWGSHDPYLTSAMAEDFKRHLPHASVSFVDAGHWLMIDEPALVAQKMLASA</sequence>
<dbReference type="RefSeq" id="WP_237253385.1">
    <property type="nucleotide sequence ID" value="NZ_JAKJXE010000014.1"/>
</dbReference>
<dbReference type="PANTHER" id="PTHR43798:SF33">
    <property type="entry name" value="HYDROLASE, PUTATIVE (AFU_ORTHOLOGUE AFUA_2G14860)-RELATED"/>
    <property type="match status" value="1"/>
</dbReference>
<evidence type="ECO:0000313" key="2">
    <source>
        <dbReference type="EMBL" id="MCF7543938.1"/>
    </source>
</evidence>
<organism evidence="2 3">
    <name type="scientific">Pseudomonas petrae</name>
    <dbReference type="NCBI Taxonomy" id="2912190"/>
    <lineage>
        <taxon>Bacteria</taxon>
        <taxon>Pseudomonadati</taxon>
        <taxon>Pseudomonadota</taxon>
        <taxon>Gammaproteobacteria</taxon>
        <taxon>Pseudomonadales</taxon>
        <taxon>Pseudomonadaceae</taxon>
        <taxon>Pseudomonas</taxon>
    </lineage>
</organism>
<dbReference type="GO" id="GO:0016787">
    <property type="term" value="F:hydrolase activity"/>
    <property type="evidence" value="ECO:0007669"/>
    <property type="project" value="UniProtKB-KW"/>
</dbReference>
<dbReference type="Proteomes" id="UP001162905">
    <property type="component" value="Unassembled WGS sequence"/>
</dbReference>
<feature type="domain" description="AB hydrolase-1" evidence="1">
    <location>
        <begin position="34"/>
        <end position="285"/>
    </location>
</feature>
<keyword evidence="3" id="KW-1185">Reference proteome</keyword>
<dbReference type="EMBL" id="JAKJXH010000018">
    <property type="protein sequence ID" value="MCF7543938.1"/>
    <property type="molecule type" value="Genomic_DNA"/>
</dbReference>
<evidence type="ECO:0000313" key="3">
    <source>
        <dbReference type="Proteomes" id="UP001162905"/>
    </source>
</evidence>
<gene>
    <name evidence="2" type="ORF">L4G47_17195</name>
</gene>
<proteinExistence type="predicted"/>
<keyword evidence="2" id="KW-0378">Hydrolase</keyword>
<name>A0ABS9I848_9PSED</name>
<protein>
    <submittedName>
        <fullName evidence="2">Alpha/beta hydrolase</fullName>
    </submittedName>
</protein>
<comment type="caution">
    <text evidence="2">The sequence shown here is derived from an EMBL/GenBank/DDBJ whole genome shotgun (WGS) entry which is preliminary data.</text>
</comment>
<reference evidence="2" key="1">
    <citation type="submission" date="2022-01" db="EMBL/GenBank/DDBJ databases">
        <title>Pseudomonas sp. nov. isolated from Antarctic regolith.</title>
        <authorList>
            <person name="Novakova D."/>
            <person name="Sedlar K."/>
        </authorList>
    </citation>
    <scope>NUCLEOTIDE SEQUENCE</scope>
    <source>
        <strain evidence="2">P2647</strain>
    </source>
</reference>